<feature type="transmembrane region" description="Helical" evidence="1">
    <location>
        <begin position="33"/>
        <end position="55"/>
    </location>
</feature>
<keyword evidence="1" id="KW-1133">Transmembrane helix</keyword>
<proteinExistence type="predicted"/>
<dbReference type="Proteomes" id="UP000054715">
    <property type="component" value="Unassembled WGS sequence"/>
</dbReference>
<reference evidence="2 3" key="1">
    <citation type="submission" date="2015-11" db="EMBL/GenBank/DDBJ databases">
        <title>Genomic analysis of 38 Legionella species identifies large and diverse effector repertoires.</title>
        <authorList>
            <person name="Burstein D."/>
            <person name="Amaro F."/>
            <person name="Zusman T."/>
            <person name="Lifshitz Z."/>
            <person name="Cohen O."/>
            <person name="Gilbert J.A."/>
            <person name="Pupko T."/>
            <person name="Shuman H.A."/>
            <person name="Segal G."/>
        </authorList>
    </citation>
    <scope>NUCLEOTIDE SEQUENCE [LARGE SCALE GENOMIC DNA]</scope>
    <source>
        <strain evidence="2 3">JA-26-G1-E2</strain>
    </source>
</reference>
<organism evidence="2 3">
    <name type="scientific">Legionella jamestowniensis</name>
    <dbReference type="NCBI Taxonomy" id="455"/>
    <lineage>
        <taxon>Bacteria</taxon>
        <taxon>Pseudomonadati</taxon>
        <taxon>Pseudomonadota</taxon>
        <taxon>Gammaproteobacteria</taxon>
        <taxon>Legionellales</taxon>
        <taxon>Legionellaceae</taxon>
        <taxon>Legionella</taxon>
    </lineage>
</organism>
<dbReference type="RefSeq" id="WP_058450202.1">
    <property type="nucleotide sequence ID" value="NZ_CAAAJF010000018.1"/>
</dbReference>
<feature type="transmembrane region" description="Helical" evidence="1">
    <location>
        <begin position="146"/>
        <end position="166"/>
    </location>
</feature>
<sequence>MKTTIQDQLFLLVGIIGSFILLLGLANTSAGKYYVIGSTLLLLTSIHFKLIYFIALEMILMAGHGAILLGIGTTLQLALPVLLCIQLLAFYFMSGQLNNIFLLIGITGIAVLSVGFSYENQWIFFIGSFSIAIYAFYTAYKGKTITLLWAILNSLFALIAICKLFFSQG</sequence>
<dbReference type="AlphaFoldDB" id="A0A0W0UKJ3"/>
<comment type="caution">
    <text evidence="2">The sequence shown here is derived from an EMBL/GenBank/DDBJ whole genome shotgun (WGS) entry which is preliminary data.</text>
</comment>
<feature type="transmembrane region" description="Helical" evidence="1">
    <location>
        <begin position="67"/>
        <end position="93"/>
    </location>
</feature>
<name>A0A0W0UKJ3_9GAMM</name>
<dbReference type="STRING" id="455.Ljam_2345"/>
<feature type="transmembrane region" description="Helical" evidence="1">
    <location>
        <begin position="99"/>
        <end position="116"/>
    </location>
</feature>
<evidence type="ECO:0000313" key="3">
    <source>
        <dbReference type="Proteomes" id="UP000054715"/>
    </source>
</evidence>
<keyword evidence="1" id="KW-0472">Membrane</keyword>
<evidence type="ECO:0000256" key="1">
    <source>
        <dbReference type="SAM" id="Phobius"/>
    </source>
</evidence>
<evidence type="ECO:0000313" key="2">
    <source>
        <dbReference type="EMBL" id="KTD08150.1"/>
    </source>
</evidence>
<keyword evidence="1" id="KW-0812">Transmembrane</keyword>
<gene>
    <name evidence="2" type="ORF">Ljam_2345</name>
</gene>
<dbReference type="PATRIC" id="fig|455.5.peg.2468"/>
<protein>
    <recommendedName>
        <fullName evidence="4">Transmembrane protein</fullName>
    </recommendedName>
</protein>
<accession>A0A0W0UKJ3</accession>
<feature type="transmembrane region" description="Helical" evidence="1">
    <location>
        <begin position="9"/>
        <end position="27"/>
    </location>
</feature>
<dbReference type="EMBL" id="LNYG01000013">
    <property type="protein sequence ID" value="KTD08150.1"/>
    <property type="molecule type" value="Genomic_DNA"/>
</dbReference>
<feature type="transmembrane region" description="Helical" evidence="1">
    <location>
        <begin position="123"/>
        <end position="140"/>
    </location>
</feature>
<evidence type="ECO:0008006" key="4">
    <source>
        <dbReference type="Google" id="ProtNLM"/>
    </source>
</evidence>